<dbReference type="Proteomes" id="UP000192756">
    <property type="component" value="Unassembled WGS sequence"/>
</dbReference>
<dbReference type="PRINTS" id="PR00420">
    <property type="entry name" value="RNGMNOXGNASE"/>
</dbReference>
<dbReference type="InterPro" id="IPR002938">
    <property type="entry name" value="FAD-bd"/>
</dbReference>
<organism evidence="4 5">
    <name type="scientific">Pedobacter africanus</name>
    <dbReference type="NCBI Taxonomy" id="151894"/>
    <lineage>
        <taxon>Bacteria</taxon>
        <taxon>Pseudomonadati</taxon>
        <taxon>Bacteroidota</taxon>
        <taxon>Sphingobacteriia</taxon>
        <taxon>Sphingobacteriales</taxon>
        <taxon>Sphingobacteriaceae</taxon>
        <taxon>Pedobacter</taxon>
    </lineage>
</organism>
<dbReference type="SUPFAM" id="SSF51905">
    <property type="entry name" value="FAD/NAD(P)-binding domain"/>
    <property type="match status" value="1"/>
</dbReference>
<dbReference type="AlphaFoldDB" id="A0A1W1YWC3"/>
<reference evidence="5" key="1">
    <citation type="submission" date="2017-04" db="EMBL/GenBank/DDBJ databases">
        <authorList>
            <person name="Varghese N."/>
            <person name="Submissions S."/>
        </authorList>
    </citation>
    <scope>NUCLEOTIDE SEQUENCE [LARGE SCALE GENOMIC DNA]</scope>
    <source>
        <strain evidence="5">DSM 12126</strain>
    </source>
</reference>
<protein>
    <submittedName>
        <fullName evidence="4">2-polyprenyl-6-methoxyphenol hydroxylase</fullName>
    </submittedName>
</protein>
<dbReference type="STRING" id="151894.SAMN04488524_0227"/>
<dbReference type="GO" id="GO:0004497">
    <property type="term" value="F:monooxygenase activity"/>
    <property type="evidence" value="ECO:0007669"/>
    <property type="project" value="UniProtKB-KW"/>
</dbReference>
<evidence type="ECO:0000313" key="5">
    <source>
        <dbReference type="Proteomes" id="UP000192756"/>
    </source>
</evidence>
<evidence type="ECO:0000259" key="3">
    <source>
        <dbReference type="Pfam" id="PF01494"/>
    </source>
</evidence>
<dbReference type="RefSeq" id="WP_084236588.1">
    <property type="nucleotide sequence ID" value="NZ_FWXT01000001.1"/>
</dbReference>
<dbReference type="PANTHER" id="PTHR13789:SF309">
    <property type="entry name" value="PUTATIVE (AFU_ORTHOLOGUE AFUA_6G14510)-RELATED"/>
    <property type="match status" value="1"/>
</dbReference>
<evidence type="ECO:0000313" key="4">
    <source>
        <dbReference type="EMBL" id="SMC40382.1"/>
    </source>
</evidence>
<dbReference type="InterPro" id="IPR050493">
    <property type="entry name" value="FAD-dep_Monooxygenase_BioMet"/>
</dbReference>
<name>A0A1W1YWC3_9SPHI</name>
<feature type="domain" description="FAD-binding" evidence="3">
    <location>
        <begin position="5"/>
        <end position="344"/>
    </location>
</feature>
<keyword evidence="2" id="KW-0503">Monooxygenase</keyword>
<evidence type="ECO:0000256" key="1">
    <source>
        <dbReference type="ARBA" id="ARBA00023002"/>
    </source>
</evidence>
<dbReference type="PANTHER" id="PTHR13789">
    <property type="entry name" value="MONOOXYGENASE"/>
    <property type="match status" value="1"/>
</dbReference>
<accession>A0A1W1YWC3</accession>
<dbReference type="OrthoDB" id="9766816at2"/>
<sequence>MHKTAIIIGAGVAGPILALQLKKIGFESEIFESRSEYNTKEGAFLGLTPNGLNVLKEFVDLEALKEDYTPGSMKFFNSKGKQIAELGTAYQKQQYGVETIQLKRSNLNKYARKAAIDAGITIRYNKKFIGYDETNEQITARFVDGTKATGDIMIGCDGMFSEVRNQLFPEAAVLRYTKLISTGGYAKIPELSKPLDSIRMTFGERGFFAYSVSDKGEVWWFNNYFRAQEPKPQKIEQTLKTEIQDHLANVHRNDDPLFSKIIKNSHEIIAYPIYDVPKLSHWYKGRVCLIGDAAHGISPHIGQGASLALEDTAVIADLLKSYDDYRIAFQMFQSERQPRVEKVIKSARKIGNTKTKTNPIAAWFRDRLIGFFICKQIQQLDWIYGWTYLHTKSFTSTSDTRKYP</sequence>
<evidence type="ECO:0000256" key="2">
    <source>
        <dbReference type="ARBA" id="ARBA00023033"/>
    </source>
</evidence>
<dbReference type="Pfam" id="PF01494">
    <property type="entry name" value="FAD_binding_3"/>
    <property type="match status" value="1"/>
</dbReference>
<keyword evidence="5" id="KW-1185">Reference proteome</keyword>
<dbReference type="EMBL" id="FWXT01000001">
    <property type="protein sequence ID" value="SMC40382.1"/>
    <property type="molecule type" value="Genomic_DNA"/>
</dbReference>
<dbReference type="Gene3D" id="3.50.50.60">
    <property type="entry name" value="FAD/NAD(P)-binding domain"/>
    <property type="match status" value="1"/>
</dbReference>
<dbReference type="GO" id="GO:0071949">
    <property type="term" value="F:FAD binding"/>
    <property type="evidence" value="ECO:0007669"/>
    <property type="project" value="InterPro"/>
</dbReference>
<gene>
    <name evidence="4" type="ORF">SAMN04488524_0227</name>
</gene>
<dbReference type="InterPro" id="IPR036188">
    <property type="entry name" value="FAD/NAD-bd_sf"/>
</dbReference>
<proteinExistence type="predicted"/>
<keyword evidence="1" id="KW-0560">Oxidoreductase</keyword>